<keyword evidence="1" id="KW-1133">Transmembrane helix</keyword>
<comment type="caution">
    <text evidence="2">The sequence shown here is derived from an EMBL/GenBank/DDBJ whole genome shotgun (WGS) entry which is preliminary data.</text>
</comment>
<dbReference type="OrthoDB" id="191686at2759"/>
<keyword evidence="1" id="KW-0472">Membrane</keyword>
<reference evidence="2" key="2">
    <citation type="journal article" date="2022" name="Hortic Res">
        <title>The genome of Dioscorea zingiberensis sheds light on the biosynthesis, origin and evolution of the medicinally important diosgenin saponins.</title>
        <authorList>
            <person name="Li Y."/>
            <person name="Tan C."/>
            <person name="Li Z."/>
            <person name="Guo J."/>
            <person name="Li S."/>
            <person name="Chen X."/>
            <person name="Wang C."/>
            <person name="Dai X."/>
            <person name="Yang H."/>
            <person name="Song W."/>
            <person name="Hou L."/>
            <person name="Xu J."/>
            <person name="Tong Z."/>
            <person name="Xu A."/>
            <person name="Yuan X."/>
            <person name="Wang W."/>
            <person name="Yang Q."/>
            <person name="Chen L."/>
            <person name="Sun Z."/>
            <person name="Wang K."/>
            <person name="Pan B."/>
            <person name="Chen J."/>
            <person name="Bao Y."/>
            <person name="Liu F."/>
            <person name="Qi X."/>
            <person name="Gang D.R."/>
            <person name="Wen J."/>
            <person name="Li J."/>
        </authorList>
    </citation>
    <scope>NUCLEOTIDE SEQUENCE</scope>
    <source>
        <strain evidence="2">Dzin_1.0</strain>
    </source>
</reference>
<keyword evidence="3" id="KW-1185">Reference proteome</keyword>
<dbReference type="Proteomes" id="UP001085076">
    <property type="component" value="Miscellaneous, Linkage group lg01"/>
</dbReference>
<evidence type="ECO:0000256" key="1">
    <source>
        <dbReference type="SAM" id="Phobius"/>
    </source>
</evidence>
<feature type="transmembrane region" description="Helical" evidence="1">
    <location>
        <begin position="12"/>
        <end position="34"/>
    </location>
</feature>
<dbReference type="EMBL" id="JAGGNH010000001">
    <property type="protein sequence ID" value="KAJ0985701.1"/>
    <property type="molecule type" value="Genomic_DNA"/>
</dbReference>
<name>A0A9D5D5E9_9LILI</name>
<proteinExistence type="predicted"/>
<sequence>METRFTYFGRMVLLILEVLELGLFLSGVASRGVISLCFASQEIHQSKKVLFWVAFNWCCFGDHLQAQRPSGEALKRKLGSNGSVLWGCVFSKKAKHPPAYEDPSILASKTSFTVNQVEALYGLFKKTKLFNNKRLAYSQGRVSISSIQKQQK</sequence>
<dbReference type="AlphaFoldDB" id="A0A9D5D5E9"/>
<keyword evidence="1" id="KW-0812">Transmembrane</keyword>
<evidence type="ECO:0000313" key="3">
    <source>
        <dbReference type="Proteomes" id="UP001085076"/>
    </source>
</evidence>
<protein>
    <submittedName>
        <fullName evidence="2">Uncharacterized protein</fullName>
    </submittedName>
</protein>
<gene>
    <name evidence="2" type="ORF">J5N97_004057</name>
</gene>
<organism evidence="2 3">
    <name type="scientific">Dioscorea zingiberensis</name>
    <dbReference type="NCBI Taxonomy" id="325984"/>
    <lineage>
        <taxon>Eukaryota</taxon>
        <taxon>Viridiplantae</taxon>
        <taxon>Streptophyta</taxon>
        <taxon>Embryophyta</taxon>
        <taxon>Tracheophyta</taxon>
        <taxon>Spermatophyta</taxon>
        <taxon>Magnoliopsida</taxon>
        <taxon>Liliopsida</taxon>
        <taxon>Dioscoreales</taxon>
        <taxon>Dioscoreaceae</taxon>
        <taxon>Dioscorea</taxon>
    </lineage>
</organism>
<evidence type="ECO:0000313" key="2">
    <source>
        <dbReference type="EMBL" id="KAJ0985701.1"/>
    </source>
</evidence>
<reference evidence="2" key="1">
    <citation type="submission" date="2021-03" db="EMBL/GenBank/DDBJ databases">
        <authorList>
            <person name="Li Z."/>
            <person name="Yang C."/>
        </authorList>
    </citation>
    <scope>NUCLEOTIDE SEQUENCE</scope>
    <source>
        <strain evidence="2">Dzin_1.0</strain>
        <tissue evidence="2">Leaf</tissue>
    </source>
</reference>
<accession>A0A9D5D5E9</accession>